<feature type="domain" description="Carrier" evidence="66">
    <location>
        <begin position="2227"/>
        <end position="2304"/>
    </location>
</feature>
<evidence type="ECO:0000256" key="8">
    <source>
        <dbReference type="ARBA" id="ARBA00022450"/>
    </source>
</evidence>
<evidence type="ECO:0000256" key="12">
    <source>
        <dbReference type="ARBA" id="ARBA00022799"/>
    </source>
</evidence>
<dbReference type="GO" id="GO:0004315">
    <property type="term" value="F:3-oxoacyl-[acyl-carrier-protein] synthase activity"/>
    <property type="evidence" value="ECO:0007669"/>
    <property type="project" value="UniProtKB-EC"/>
</dbReference>
<dbReference type="Pfam" id="PF21149">
    <property type="entry name" value="FAS_pseudo-KR"/>
    <property type="match status" value="1"/>
</dbReference>
<evidence type="ECO:0000256" key="34">
    <source>
        <dbReference type="ARBA" id="ARBA00047300"/>
    </source>
</evidence>
<dbReference type="InterPro" id="IPR029058">
    <property type="entry name" value="AB_hydrolase_fold"/>
</dbReference>
<evidence type="ECO:0000256" key="30">
    <source>
        <dbReference type="ARBA" id="ARBA00023401"/>
    </source>
</evidence>
<dbReference type="Gene3D" id="3.40.50.150">
    <property type="entry name" value="Vaccinia Virus protein VP39"/>
    <property type="match status" value="1"/>
</dbReference>
<dbReference type="SUPFAM" id="SSF51735">
    <property type="entry name" value="NAD(P)-binding Rossmann-fold domains"/>
    <property type="match status" value="2"/>
</dbReference>
<evidence type="ECO:0000313" key="70">
    <source>
        <dbReference type="Proteomes" id="UP001175271"/>
    </source>
</evidence>
<evidence type="ECO:0000256" key="47">
    <source>
        <dbReference type="ARBA" id="ARBA00048289"/>
    </source>
</evidence>
<feature type="compositionally biased region" description="Polar residues" evidence="65">
    <location>
        <begin position="2300"/>
        <end position="2311"/>
    </location>
</feature>
<comment type="catalytic activity">
    <reaction evidence="41">
        <text>(2E)-hexadecenoyl-[ACP] + NADPH + H(+) = hexadecanoyl-[ACP] + NADP(+)</text>
        <dbReference type="Rhea" id="RHEA:41912"/>
        <dbReference type="Rhea" id="RHEA-COMP:9651"/>
        <dbReference type="Rhea" id="RHEA-COMP:9652"/>
        <dbReference type="ChEBI" id="CHEBI:15378"/>
        <dbReference type="ChEBI" id="CHEBI:57783"/>
        <dbReference type="ChEBI" id="CHEBI:58349"/>
        <dbReference type="ChEBI" id="CHEBI:78481"/>
        <dbReference type="ChEBI" id="CHEBI:78483"/>
    </reaction>
    <physiologicalReaction direction="left-to-right" evidence="41">
        <dbReference type="Rhea" id="RHEA:41913"/>
    </physiologicalReaction>
</comment>
<evidence type="ECO:0000256" key="26">
    <source>
        <dbReference type="ARBA" id="ARBA00023388"/>
    </source>
</evidence>
<dbReference type="GO" id="GO:0004313">
    <property type="term" value="F:[acyl-carrier-protein] S-acetyltransferase activity"/>
    <property type="evidence" value="ECO:0007669"/>
    <property type="project" value="UniProtKB-EC"/>
</dbReference>
<evidence type="ECO:0000256" key="57">
    <source>
        <dbReference type="ARBA" id="ARBA00049171"/>
    </source>
</evidence>
<dbReference type="InterPro" id="IPR029063">
    <property type="entry name" value="SAM-dependent_MTases_sf"/>
</dbReference>
<comment type="catalytic activity">
    <reaction evidence="40">
        <text>dodecanoyl-[ACP] + malonyl-[ACP] + H(+) = 3-oxotetradecanoyl-[ACP] + holo-[ACP] + CO2</text>
        <dbReference type="Rhea" id="RHEA:41884"/>
        <dbReference type="Rhea" id="RHEA-COMP:9623"/>
        <dbReference type="Rhea" id="RHEA-COMP:9644"/>
        <dbReference type="Rhea" id="RHEA-COMP:9645"/>
        <dbReference type="Rhea" id="RHEA-COMP:9685"/>
        <dbReference type="ChEBI" id="CHEBI:15378"/>
        <dbReference type="ChEBI" id="CHEBI:16526"/>
        <dbReference type="ChEBI" id="CHEBI:64479"/>
        <dbReference type="ChEBI" id="CHEBI:65264"/>
        <dbReference type="ChEBI" id="CHEBI:78449"/>
        <dbReference type="ChEBI" id="CHEBI:78473"/>
    </reaction>
    <physiologicalReaction direction="left-to-right" evidence="40">
        <dbReference type="Rhea" id="RHEA:41885"/>
    </physiologicalReaction>
</comment>
<evidence type="ECO:0000256" key="58">
    <source>
        <dbReference type="ARBA" id="ARBA00049263"/>
    </source>
</evidence>
<comment type="catalytic activity">
    <reaction evidence="37">
        <text>3-oxodecanoyl-[ACP] + NADPH + H(+) = (3R)-hydroxydecanoyl-[ACP] + NADP(+)</text>
        <dbReference type="Rhea" id="RHEA:41856"/>
        <dbReference type="Rhea" id="RHEA-COMP:9637"/>
        <dbReference type="Rhea" id="RHEA-COMP:9638"/>
        <dbReference type="ChEBI" id="CHEBI:15378"/>
        <dbReference type="ChEBI" id="CHEBI:57783"/>
        <dbReference type="ChEBI" id="CHEBI:58349"/>
        <dbReference type="ChEBI" id="CHEBI:78464"/>
        <dbReference type="ChEBI" id="CHEBI:78466"/>
    </reaction>
    <physiologicalReaction direction="left-to-right" evidence="37">
        <dbReference type="Rhea" id="RHEA:41857"/>
    </physiologicalReaction>
</comment>
<evidence type="ECO:0000256" key="9">
    <source>
        <dbReference type="ARBA" id="ARBA00022516"/>
    </source>
</evidence>
<dbReference type="CDD" id="cd08954">
    <property type="entry name" value="KR_1_FAS_SDR_x"/>
    <property type="match status" value="1"/>
</dbReference>
<dbReference type="PROSITE" id="PS50075">
    <property type="entry name" value="CARRIER"/>
    <property type="match status" value="1"/>
</dbReference>
<feature type="region of interest" description="Disordered" evidence="65">
    <location>
        <begin position="2300"/>
        <end position="2319"/>
    </location>
</feature>
<dbReference type="InterPro" id="IPR032821">
    <property type="entry name" value="PKS_assoc"/>
</dbReference>
<dbReference type="EMBL" id="JAUCMV010000005">
    <property type="protein sequence ID" value="KAK0397544.1"/>
    <property type="molecule type" value="Genomic_DNA"/>
</dbReference>
<dbReference type="Gene3D" id="3.40.366.10">
    <property type="entry name" value="Malonyl-Coenzyme A Acyl Carrier Protein, domain 2"/>
    <property type="match status" value="1"/>
</dbReference>
<keyword evidence="22" id="KW-0511">Multifunctional enzyme</keyword>
<evidence type="ECO:0000256" key="27">
    <source>
        <dbReference type="ARBA" id="ARBA00023394"/>
    </source>
</evidence>
<comment type="catalytic activity">
    <reaction evidence="44">
        <text>acetyl-[ACP] + malonyl-[ACP] + H(+) = 3-oxobutanoyl-[ACP] + holo-[ACP] + CO2</text>
        <dbReference type="Rhea" id="RHEA:41800"/>
        <dbReference type="Rhea" id="RHEA-COMP:9621"/>
        <dbReference type="Rhea" id="RHEA-COMP:9623"/>
        <dbReference type="Rhea" id="RHEA-COMP:9625"/>
        <dbReference type="Rhea" id="RHEA-COMP:9685"/>
        <dbReference type="ChEBI" id="CHEBI:15378"/>
        <dbReference type="ChEBI" id="CHEBI:16526"/>
        <dbReference type="ChEBI" id="CHEBI:64479"/>
        <dbReference type="ChEBI" id="CHEBI:78446"/>
        <dbReference type="ChEBI" id="CHEBI:78449"/>
        <dbReference type="ChEBI" id="CHEBI:78450"/>
    </reaction>
    <physiologicalReaction direction="left-to-right" evidence="44">
        <dbReference type="Rhea" id="RHEA:41801"/>
    </physiologicalReaction>
</comment>
<evidence type="ECO:0000256" key="53">
    <source>
        <dbReference type="ARBA" id="ARBA00048704"/>
    </source>
</evidence>
<evidence type="ECO:0000256" key="48">
    <source>
        <dbReference type="ARBA" id="ARBA00048420"/>
    </source>
</evidence>
<evidence type="ECO:0000256" key="23">
    <source>
        <dbReference type="ARBA" id="ARBA00023332"/>
    </source>
</evidence>
<accession>A0AA39H2E1</accession>
<dbReference type="InterPro" id="IPR057326">
    <property type="entry name" value="KR_dom"/>
</dbReference>
<dbReference type="InterPro" id="IPR014043">
    <property type="entry name" value="Acyl_transferase_dom"/>
</dbReference>
<dbReference type="SUPFAM" id="SSF50129">
    <property type="entry name" value="GroES-like"/>
    <property type="match status" value="1"/>
</dbReference>
<organism evidence="69 70">
    <name type="scientific">Steinernema hermaphroditum</name>
    <dbReference type="NCBI Taxonomy" id="289476"/>
    <lineage>
        <taxon>Eukaryota</taxon>
        <taxon>Metazoa</taxon>
        <taxon>Ecdysozoa</taxon>
        <taxon>Nematoda</taxon>
        <taxon>Chromadorea</taxon>
        <taxon>Rhabditida</taxon>
        <taxon>Tylenchina</taxon>
        <taxon>Panagrolaimomorpha</taxon>
        <taxon>Strongyloidoidea</taxon>
        <taxon>Steinernematidae</taxon>
        <taxon>Steinernema</taxon>
    </lineage>
</organism>
<dbReference type="GO" id="GO:0004312">
    <property type="term" value="F:fatty acid synthase activity"/>
    <property type="evidence" value="ECO:0007669"/>
    <property type="project" value="UniProtKB-EC"/>
</dbReference>
<dbReference type="Pfam" id="PF16197">
    <property type="entry name" value="KAsynt_C_assoc"/>
    <property type="match status" value="1"/>
</dbReference>
<dbReference type="InterPro" id="IPR020807">
    <property type="entry name" value="PKS_DH"/>
</dbReference>
<comment type="catalytic activity">
    <reaction evidence="23">
        <text>(3R)-hydroxyoctanoyl-[ACP] = (2E)-octenoyl-[ACP] + H2O</text>
        <dbReference type="Rhea" id="RHEA:41844"/>
        <dbReference type="Rhea" id="RHEA-COMP:9634"/>
        <dbReference type="Rhea" id="RHEA-COMP:9635"/>
        <dbReference type="ChEBI" id="CHEBI:15377"/>
        <dbReference type="ChEBI" id="CHEBI:78461"/>
        <dbReference type="ChEBI" id="CHEBI:78462"/>
    </reaction>
    <physiologicalReaction direction="left-to-right" evidence="23">
        <dbReference type="Rhea" id="RHEA:41845"/>
    </physiologicalReaction>
</comment>
<dbReference type="SMART" id="SM00827">
    <property type="entry name" value="PKS_AT"/>
    <property type="match status" value="1"/>
</dbReference>
<comment type="catalytic activity">
    <reaction evidence="61">
        <text>butanoyl-[ACP] + malonyl-[ACP] + H(+) = 3-oxohexanoyl-[ACP] + holo-[ACP] + CO2</text>
        <dbReference type="Rhea" id="RHEA:41820"/>
        <dbReference type="Rhea" id="RHEA-COMP:9623"/>
        <dbReference type="Rhea" id="RHEA-COMP:9628"/>
        <dbReference type="Rhea" id="RHEA-COMP:9629"/>
        <dbReference type="Rhea" id="RHEA-COMP:9685"/>
        <dbReference type="ChEBI" id="CHEBI:15378"/>
        <dbReference type="ChEBI" id="CHEBI:16526"/>
        <dbReference type="ChEBI" id="CHEBI:64479"/>
        <dbReference type="ChEBI" id="CHEBI:78449"/>
        <dbReference type="ChEBI" id="CHEBI:78454"/>
        <dbReference type="ChEBI" id="CHEBI:78456"/>
    </reaction>
    <physiologicalReaction direction="left-to-right" evidence="61">
        <dbReference type="Rhea" id="RHEA:41821"/>
    </physiologicalReaction>
</comment>
<evidence type="ECO:0000256" key="40">
    <source>
        <dbReference type="ARBA" id="ARBA00047578"/>
    </source>
</evidence>
<dbReference type="Pfam" id="PF00550">
    <property type="entry name" value="PP-binding"/>
    <property type="match status" value="1"/>
</dbReference>
<evidence type="ECO:0000256" key="3">
    <source>
        <dbReference type="ARBA" id="ARBA00012480"/>
    </source>
</evidence>
<dbReference type="InterPro" id="IPR014031">
    <property type="entry name" value="Ketoacyl_synth_C"/>
</dbReference>
<comment type="catalytic activity">
    <reaction evidence="49">
        <text>a fatty acyl-[ACP] + malonyl-[ACP] + H(+) = a 3-oxoacyl-[ACP] + holo-[ACP] + CO2</text>
        <dbReference type="Rhea" id="RHEA:22836"/>
        <dbReference type="Rhea" id="RHEA-COMP:9623"/>
        <dbReference type="Rhea" id="RHEA-COMP:9685"/>
        <dbReference type="Rhea" id="RHEA-COMP:9916"/>
        <dbReference type="Rhea" id="RHEA-COMP:14125"/>
        <dbReference type="ChEBI" id="CHEBI:15378"/>
        <dbReference type="ChEBI" id="CHEBI:16526"/>
        <dbReference type="ChEBI" id="CHEBI:64479"/>
        <dbReference type="ChEBI" id="CHEBI:78449"/>
        <dbReference type="ChEBI" id="CHEBI:78776"/>
        <dbReference type="ChEBI" id="CHEBI:138651"/>
        <dbReference type="EC" id="2.3.1.41"/>
    </reaction>
    <physiologicalReaction direction="left-to-right" evidence="49">
        <dbReference type="Rhea" id="RHEA:22837"/>
    </physiologicalReaction>
</comment>
<evidence type="ECO:0000256" key="2">
    <source>
        <dbReference type="ARBA" id="ARBA00012004"/>
    </source>
</evidence>
<dbReference type="EC" id="2.3.1.85" evidence="4"/>
<dbReference type="Pfam" id="PF00107">
    <property type="entry name" value="ADH_zinc_N"/>
    <property type="match status" value="1"/>
</dbReference>
<evidence type="ECO:0000256" key="20">
    <source>
        <dbReference type="ARBA" id="ARBA00023098"/>
    </source>
</evidence>
<feature type="active site" description="Proton acceptor; for dehydratase activity" evidence="64">
    <location>
        <position position="937"/>
    </location>
</feature>
<keyword evidence="10" id="KW-0597">Phosphoprotein</keyword>
<dbReference type="SUPFAM" id="SSF53335">
    <property type="entry name" value="S-adenosyl-L-methionine-dependent methyltransferases"/>
    <property type="match status" value="1"/>
</dbReference>
<dbReference type="PROSITE" id="PS52019">
    <property type="entry name" value="PKS_MFAS_DH"/>
    <property type="match status" value="1"/>
</dbReference>
<dbReference type="SUPFAM" id="SSF52151">
    <property type="entry name" value="FabD/lysophospholipase-like"/>
    <property type="match status" value="1"/>
</dbReference>
<dbReference type="SMART" id="SM00826">
    <property type="entry name" value="PKS_DH"/>
    <property type="match status" value="1"/>
</dbReference>
<comment type="catalytic activity">
    <reaction evidence="30">
        <text>(3R)-hydroxyhexadecanoyl-[ACP] = (2E)-hexadecenoyl-[ACP] + H2O</text>
        <dbReference type="Rhea" id="RHEA:41908"/>
        <dbReference type="Rhea" id="RHEA-COMP:9650"/>
        <dbReference type="Rhea" id="RHEA-COMP:9651"/>
        <dbReference type="ChEBI" id="CHEBI:15377"/>
        <dbReference type="ChEBI" id="CHEBI:78480"/>
        <dbReference type="ChEBI" id="CHEBI:78481"/>
    </reaction>
    <physiologicalReaction direction="left-to-right" evidence="30">
        <dbReference type="Rhea" id="RHEA:41909"/>
    </physiologicalReaction>
</comment>
<dbReference type="InterPro" id="IPR016039">
    <property type="entry name" value="Thiolase-like"/>
</dbReference>
<dbReference type="InterPro" id="IPR020806">
    <property type="entry name" value="PKS_PP-bd"/>
</dbReference>
<dbReference type="GO" id="GO:0006633">
    <property type="term" value="P:fatty acid biosynthetic process"/>
    <property type="evidence" value="ECO:0007669"/>
    <property type="project" value="UniProtKB-KW"/>
</dbReference>
<comment type="catalytic activity">
    <reaction evidence="54">
        <text>3-oxotetradecanoyl-[ACP] + NADPH + H(+) = (3R)-hydroxytetradecanoyl-[ACP] + NADP(+)</text>
        <dbReference type="Rhea" id="RHEA:41888"/>
        <dbReference type="Rhea" id="RHEA-COMP:9645"/>
        <dbReference type="Rhea" id="RHEA-COMP:9646"/>
        <dbReference type="ChEBI" id="CHEBI:15378"/>
        <dbReference type="ChEBI" id="CHEBI:57783"/>
        <dbReference type="ChEBI" id="CHEBI:58349"/>
        <dbReference type="ChEBI" id="CHEBI:78473"/>
        <dbReference type="ChEBI" id="CHEBI:78474"/>
    </reaction>
    <physiologicalReaction direction="left-to-right" evidence="54">
        <dbReference type="Rhea" id="RHEA:41889"/>
    </physiologicalReaction>
</comment>
<dbReference type="InterPro" id="IPR050091">
    <property type="entry name" value="PKS_NRPS_Biosynth_Enz"/>
</dbReference>
<evidence type="ECO:0000256" key="64">
    <source>
        <dbReference type="PROSITE-ProRule" id="PRU01363"/>
    </source>
</evidence>
<evidence type="ECO:0000256" key="52">
    <source>
        <dbReference type="ARBA" id="ARBA00048691"/>
    </source>
</evidence>
<dbReference type="InterPro" id="IPR011032">
    <property type="entry name" value="GroES-like_sf"/>
</dbReference>
<proteinExistence type="predicted"/>
<dbReference type="Gene3D" id="1.10.1200.10">
    <property type="entry name" value="ACP-like"/>
    <property type="match status" value="1"/>
</dbReference>
<feature type="active site" description="Proton donor; for dehydratase activity" evidence="64">
    <location>
        <position position="1089"/>
    </location>
</feature>
<comment type="catalytic activity">
    <reaction evidence="53">
        <text>hexadecanoyl-[ACP] + H2O = hexadecanoate + holo-[ACP] + H(+)</text>
        <dbReference type="Rhea" id="RHEA:41932"/>
        <dbReference type="Rhea" id="RHEA-COMP:9652"/>
        <dbReference type="Rhea" id="RHEA-COMP:9685"/>
        <dbReference type="ChEBI" id="CHEBI:7896"/>
        <dbReference type="ChEBI" id="CHEBI:15377"/>
        <dbReference type="ChEBI" id="CHEBI:15378"/>
        <dbReference type="ChEBI" id="CHEBI:64479"/>
        <dbReference type="ChEBI" id="CHEBI:78483"/>
        <dbReference type="EC" id="3.1.2.14"/>
    </reaction>
    <physiologicalReaction direction="left-to-right" evidence="53">
        <dbReference type="Rhea" id="RHEA:41933"/>
    </physiologicalReaction>
</comment>
<evidence type="ECO:0000256" key="43">
    <source>
        <dbReference type="ARBA" id="ARBA00047953"/>
    </source>
</evidence>
<sequence>MDKSGPADLPTEKSGSPTSSSSGAWDFVESQSNNSGTMESDMGDSVPFWSNQEDIVISGVSGRFPRSNNVAEFGNYLLNGEDLITEDDSRWPPGLYDLPKRHGKLPELKKFDAPFFGVTPKQANFMDPQVRLLHEVTWEAMIDAGINPQALRGSRTGVFVGCSASETGSALTQDPDTVTGYTLTGCVRSMFSNRISFAFDLRGPSFSVDTACSSSLCAMQLAIDAMRQGQCDAAVVAGAHLTMTPTVSLQFLRLGMLSDRGSCRSFDVSGDGYCRTEGVAAILLQRKSAANRVYATVLHAKSNTDGYKEHGITFPSGERQAALLQEIYSEAGVDPNTVTYVETHGTGTKVGDPQEANAICQVFCQNRANPLLIGSVKSNMGHAEPASGLCSIAKVLVAINNGTIPANLHFNSPNEHIPGLSDGRLKVVSEKTALPEGSIIGVNSFGFGGSNTHVILRTHKNAVEDIEKPLTFRRIHTYCGRTVEAVKHIFEKIQEFPDNVHLQHLFAVQSHILPKDAPFRGFMIEGKDGKAPVIDVNKVPITEQRPIWFVYSGMGSQWPGMGRELMVIPAFDNSLRLSSQALEQYGLDVYKMLCNPDAAQYENNTLNCMLAITAIQIALTDLLYLMGVQPDGIIGHSTGEMGCGYADGGLTREQTMQLAYHRGHTIMNSKLPIVGGMAAVGLSWEEATKRCPEGVVPACHNAEDSVTVSGDATKIQEFIDQLKSEDVFSKFVDSSGIPFHSPAMQKVKEPMLAAMKTAVAEPKLRSSKWISTSIPEDEWESDLAMTCSAEYHTNNAISPVLFHEAVQKIPPNAVTIEIAPHCIMNSILRRSLQKTCTNIGMMTNRSDDKLEAFLKALGSVYQAGVAINICKLFPAVTLPVPSSTPMLGPMWQWDHSIDWPVIDGRQMSAGGGGVAATATYNIDPFAADSKDVYLLDHVIDGRVLFPFTGHMVLAWKTLCKLKSLDFQKTPVVLEDINVYNATIITKPIKLDVVIAPGTGHFEILDGEQIAASGKIYIPDEQQEFYYKDFHGIRTSTIAERIRLDGEDTYKEFLLRGYEYGPAFRGIYDTCNSGEEGTLYFNGNWVTFLDALLQTALLAERADTLRLPTRVRYLRIDPVKHLEHVIERDGIQVVELRNDITTNGCIAGGVECCDLNAHTVSRRMQQAGQLYYEKLYFVKHYDNNSLEEFPRARNDLASYRNVLRSVIATGLSKWEKNGHLAKFTNGPALLDALKKLTTFKTEVTEEQYSLYLHDSKTAMLHALDELFSMDFTSRTAAEAEEAIVAKMNEVVKTFDNDKFWSCALSNDRVLKTVQDICIENSAGHHNKFCGVELSSTEQLKYCIDAISSHPLLEISWSCVGPNVDQLDENTLEQMDIRKIKANFDGAEFNVPNDAKNFDYLLLDKLLSKKADPVQFLERCKELLRDDGFMIVNEITQDYEVAVIIDGLLGAKLEDTSERKYGKYFSHEQLLELFAANGFRVFNFQRDPSIFTTTYGIRKIPQEPRDPVFIDVDDLKEFSWIEPLQNVIEQRLNEPDSKTIWLHNSKVRNNGVVGMSLCFVEENLKSNRFRSIVDMSVKKEVREAPAVLTLDNPDVQKIIELDLHANNYRDGEWGSIRHMVVRDEEMHSYVETEHAFINTLVRNDMSSLTWVESPNQYFNDITSRRATQELCSVYYSAINFRDIMLASGRLPPDAIPGQFADRECLLGMEFSGRVQDGTRIMGILPAQALATTVVVDREYAWEVPDHWSLEEAATVPVAYTTAYYAIVMRGRLRRGESILIHGGSGAVGQAAIAIALSMGCEVYTTCGSEEKRNFLKKRFPQLQEKNFANSRNVDFEVHIRHVTKGRGVDVVLNSLANQMLQASVRCLKNHGRFLEIGKVDLSQNSKLGMAVFLKNVTFHGILLDAVMDASIGNKDDWIEISRLFEEGMKNGVVQPLNAHVFGSDKAEEGFRFMSKGLHKGKVLIQIREEEPERVCPPSVMKVRAVCRTLCHPQHVYLITGGLGGFGLELAQFLINRGARKIVLTSRTGIRNGYQARCVHFWRRTGVSVQVSTLNISKRSDADELLRTCCEMGPIGGIFHLAMVLRDCLFENQNVQNFKDAAEAKYYGTINLDQASRQMCDESLRWFVVFSSITSGRGNAGQTNYGWSNSTMERMIEHRREDGYPGIAIQWGAIGDVGVILENMGDNNTVVGGTLPQRMPSCLATLDLFLSWNHPIVSSYIKADLGTKKANSGGNLLQTIAHILGVNDVSQLNPDANLGDLGLDSLMGVEIKQALERDYDIVLSMKDIRTLTLNGLQQLAENGGASSTTLQSSELDMKREGERDAENSTTMALEQQMNQLFKMRVDVNDLDPQDIVVKCNKVEDGPVTFFVHPIEGIATPLNRVMSKVQFPAYCFQSTKDVPQDDISKVAACYIAEMRKIQPSPPYRLVGYSYGACIGFEMATMLQESLGPDAVERLILLDGSHLYMQTYRNVYRTAFGVTGDSLVNNPLFESEIMCAMTLRFSNVDYKRFRLDLMQQTGFKARVNKVVDQVMTTGLFKSPDTVAFACEAMRAKFLMADKYKPQRKYKGSIALIRAEQGAAREEDVGKDYGISQVSDECDVIVVPGDHDTIVQGKNSTKTVEHINNLIKESYRPPQ</sequence>
<comment type="caution">
    <text evidence="69">The sequence shown here is derived from an EMBL/GenBank/DDBJ whole genome shotgun (WGS) entry which is preliminary data.</text>
</comment>
<dbReference type="Gene3D" id="3.90.180.10">
    <property type="entry name" value="Medium-chain alcohol dehydrogenases, catalytic domain"/>
    <property type="match status" value="1"/>
</dbReference>
<dbReference type="GO" id="GO:0031177">
    <property type="term" value="F:phosphopantetheine binding"/>
    <property type="evidence" value="ECO:0007669"/>
    <property type="project" value="InterPro"/>
</dbReference>
<dbReference type="PROSITE" id="PS52004">
    <property type="entry name" value="KS3_2"/>
    <property type="match status" value="1"/>
</dbReference>
<comment type="catalytic activity">
    <reaction evidence="48">
        <text>(2E)-octenoyl-[ACP] + NADPH + H(+) = octanoyl-[ACP] + NADP(+)</text>
        <dbReference type="Rhea" id="RHEA:41848"/>
        <dbReference type="Rhea" id="RHEA-COMP:9635"/>
        <dbReference type="Rhea" id="RHEA-COMP:9636"/>
        <dbReference type="ChEBI" id="CHEBI:15378"/>
        <dbReference type="ChEBI" id="CHEBI:57783"/>
        <dbReference type="ChEBI" id="CHEBI:58349"/>
        <dbReference type="ChEBI" id="CHEBI:78462"/>
        <dbReference type="ChEBI" id="CHEBI:78463"/>
    </reaction>
    <physiologicalReaction direction="left-to-right" evidence="48">
        <dbReference type="Rhea" id="RHEA:41849"/>
    </physiologicalReaction>
</comment>
<feature type="region of interest" description="C-terminal hotdog fold" evidence="64">
    <location>
        <begin position="1040"/>
        <end position="1194"/>
    </location>
</feature>
<evidence type="ECO:0000256" key="56">
    <source>
        <dbReference type="ARBA" id="ARBA00049109"/>
    </source>
</evidence>
<evidence type="ECO:0000256" key="41">
    <source>
        <dbReference type="ARBA" id="ARBA00047810"/>
    </source>
</evidence>
<dbReference type="GO" id="GO:0004316">
    <property type="term" value="F:3-oxoacyl-[acyl-carrier-protein] reductase (NADPH) activity"/>
    <property type="evidence" value="ECO:0007669"/>
    <property type="project" value="UniProtKB-EC"/>
</dbReference>
<dbReference type="PROSITE" id="PS00606">
    <property type="entry name" value="KS3_1"/>
    <property type="match status" value="1"/>
</dbReference>
<dbReference type="InterPro" id="IPR042104">
    <property type="entry name" value="PKS_dehydratase_sf"/>
</dbReference>
<feature type="compositionally biased region" description="Low complexity" evidence="65">
    <location>
        <begin position="14"/>
        <end position="23"/>
    </location>
</feature>
<dbReference type="InterPro" id="IPR001031">
    <property type="entry name" value="Thioesterase"/>
</dbReference>
<comment type="catalytic activity">
    <reaction evidence="50">
        <text>3-oxohexanoyl-[ACP] + NADPH + H(+) = (3R)-hydroxyhexanoyl-[ACP] + NADP(+)</text>
        <dbReference type="Rhea" id="RHEA:41824"/>
        <dbReference type="Rhea" id="RHEA-COMP:9629"/>
        <dbReference type="Rhea" id="RHEA-COMP:9630"/>
        <dbReference type="ChEBI" id="CHEBI:15378"/>
        <dbReference type="ChEBI" id="CHEBI:57783"/>
        <dbReference type="ChEBI" id="CHEBI:58349"/>
        <dbReference type="ChEBI" id="CHEBI:78456"/>
        <dbReference type="ChEBI" id="CHEBI:78457"/>
    </reaction>
    <physiologicalReaction direction="left-to-right" evidence="50">
        <dbReference type="Rhea" id="RHEA:41825"/>
    </physiologicalReaction>
</comment>
<evidence type="ECO:0000256" key="39">
    <source>
        <dbReference type="ARBA" id="ARBA00047500"/>
    </source>
</evidence>
<dbReference type="GO" id="GO:0019171">
    <property type="term" value="F:(3R)-hydroxyacyl-[acyl-carrier-protein] dehydratase activity"/>
    <property type="evidence" value="ECO:0007669"/>
    <property type="project" value="UniProtKB-EC"/>
</dbReference>
<comment type="catalytic activity">
    <reaction evidence="29">
        <text>(3R)-hydroxyoctadecanoyl-[ACP] = (2E)-octadecenoyl-[ACP] + H2O</text>
        <dbReference type="Rhea" id="RHEA:41924"/>
        <dbReference type="Rhea" id="RHEA-COMP:9654"/>
        <dbReference type="Rhea" id="RHEA-COMP:9655"/>
        <dbReference type="ChEBI" id="CHEBI:15377"/>
        <dbReference type="ChEBI" id="CHEBI:78488"/>
        <dbReference type="ChEBI" id="CHEBI:78489"/>
    </reaction>
    <physiologicalReaction direction="left-to-right" evidence="29">
        <dbReference type="Rhea" id="RHEA:41925"/>
    </physiologicalReaction>
</comment>
<protein>
    <recommendedName>
        <fullName evidence="7">Fatty acid synthase</fullName>
        <ecNumber evidence="5">1.1.1.100</ecNumber>
        <ecNumber evidence="2">1.3.1.39</ecNumber>
        <ecNumber evidence="6">2.3.1.41</ecNumber>
        <ecNumber evidence="4">2.3.1.85</ecNumber>
        <ecNumber evidence="3">3.1.2.14</ecNumber>
    </recommendedName>
</protein>
<comment type="catalytic activity">
    <reaction evidence="38">
        <text>tetradecanoyl-[ACP] + malonyl-[ACP] + H(+) = 3-oxohexadecanoyl-[ACP] + holo-[ACP] + CO2</text>
        <dbReference type="Rhea" id="RHEA:41900"/>
        <dbReference type="Rhea" id="RHEA-COMP:9623"/>
        <dbReference type="Rhea" id="RHEA-COMP:9648"/>
        <dbReference type="Rhea" id="RHEA-COMP:9649"/>
        <dbReference type="Rhea" id="RHEA-COMP:9685"/>
        <dbReference type="ChEBI" id="CHEBI:15378"/>
        <dbReference type="ChEBI" id="CHEBI:16526"/>
        <dbReference type="ChEBI" id="CHEBI:64479"/>
        <dbReference type="ChEBI" id="CHEBI:78449"/>
        <dbReference type="ChEBI" id="CHEBI:78477"/>
        <dbReference type="ChEBI" id="CHEBI:78478"/>
    </reaction>
    <physiologicalReaction direction="left-to-right" evidence="38">
        <dbReference type="Rhea" id="RHEA:41901"/>
    </physiologicalReaction>
</comment>
<gene>
    <name evidence="69" type="ORF">QR680_002165</name>
</gene>
<evidence type="ECO:0000256" key="38">
    <source>
        <dbReference type="ARBA" id="ARBA00047451"/>
    </source>
</evidence>
<dbReference type="InterPro" id="IPR009081">
    <property type="entry name" value="PP-bd_ACP"/>
</dbReference>
<dbReference type="SUPFAM" id="SSF53474">
    <property type="entry name" value="alpha/beta-Hydrolases"/>
    <property type="match status" value="1"/>
</dbReference>
<feature type="domain" description="Ketosynthase family 3 (KS3)" evidence="67">
    <location>
        <begin position="52"/>
        <end position="458"/>
    </location>
</feature>
<dbReference type="InterPro" id="IPR013968">
    <property type="entry name" value="PKS_KR"/>
</dbReference>
<dbReference type="SMART" id="SM00823">
    <property type="entry name" value="PKS_PP"/>
    <property type="match status" value="1"/>
</dbReference>
<name>A0AA39H2E1_9BILA</name>
<evidence type="ECO:0000256" key="60">
    <source>
        <dbReference type="ARBA" id="ARBA00049422"/>
    </source>
</evidence>
<dbReference type="EC" id="1.3.1.39" evidence="2"/>
<feature type="compositionally biased region" description="Polar residues" evidence="65">
    <location>
        <begin position="29"/>
        <end position="38"/>
    </location>
</feature>
<dbReference type="Gene3D" id="3.30.70.3290">
    <property type="match status" value="1"/>
</dbReference>
<evidence type="ECO:0000256" key="17">
    <source>
        <dbReference type="ARBA" id="ARBA00022990"/>
    </source>
</evidence>
<evidence type="ECO:0000259" key="68">
    <source>
        <dbReference type="PROSITE" id="PS52019"/>
    </source>
</evidence>
<evidence type="ECO:0000256" key="22">
    <source>
        <dbReference type="ARBA" id="ARBA00023268"/>
    </source>
</evidence>
<evidence type="ECO:0000256" key="37">
    <source>
        <dbReference type="ARBA" id="ARBA00047440"/>
    </source>
</evidence>
<dbReference type="Pfam" id="PF00109">
    <property type="entry name" value="ketoacyl-synt"/>
    <property type="match status" value="1"/>
</dbReference>
<evidence type="ECO:0000256" key="7">
    <source>
        <dbReference type="ARBA" id="ARBA00018769"/>
    </source>
</evidence>
<evidence type="ECO:0000256" key="13">
    <source>
        <dbReference type="ARBA" id="ARBA00022801"/>
    </source>
</evidence>
<comment type="catalytic activity">
    <reaction evidence="52">
        <text>holo-[ACP] + acetyl-CoA = acetyl-[ACP] + CoA</text>
        <dbReference type="Rhea" id="RHEA:41788"/>
        <dbReference type="Rhea" id="RHEA-COMP:9621"/>
        <dbReference type="Rhea" id="RHEA-COMP:9685"/>
        <dbReference type="ChEBI" id="CHEBI:57287"/>
        <dbReference type="ChEBI" id="CHEBI:57288"/>
        <dbReference type="ChEBI" id="CHEBI:64479"/>
        <dbReference type="ChEBI" id="CHEBI:78446"/>
        <dbReference type="EC" id="2.3.1.38"/>
    </reaction>
    <physiologicalReaction direction="left-to-right" evidence="52">
        <dbReference type="Rhea" id="RHEA:41789"/>
    </physiologicalReaction>
</comment>
<evidence type="ECO:0000256" key="5">
    <source>
        <dbReference type="ARBA" id="ARBA00012948"/>
    </source>
</evidence>
<comment type="catalytic activity">
    <reaction evidence="34">
        <text>3-oxooctadecanoyl-[ACP] + NADPH + H(+) = (3R)-hydroxyoctadecanoyl-[ACP] + NADP(+)</text>
        <dbReference type="Rhea" id="RHEA:41920"/>
        <dbReference type="Rhea" id="RHEA-COMP:9653"/>
        <dbReference type="Rhea" id="RHEA-COMP:9654"/>
        <dbReference type="ChEBI" id="CHEBI:15378"/>
        <dbReference type="ChEBI" id="CHEBI:57783"/>
        <dbReference type="ChEBI" id="CHEBI:58349"/>
        <dbReference type="ChEBI" id="CHEBI:78487"/>
        <dbReference type="ChEBI" id="CHEBI:78488"/>
    </reaction>
    <physiologicalReaction direction="left-to-right" evidence="34">
        <dbReference type="Rhea" id="RHEA:41921"/>
    </physiologicalReaction>
</comment>
<dbReference type="Gene3D" id="3.40.47.10">
    <property type="match status" value="1"/>
</dbReference>
<evidence type="ECO:0000256" key="15">
    <source>
        <dbReference type="ARBA" id="ARBA00022857"/>
    </source>
</evidence>
<dbReference type="InterPro" id="IPR020841">
    <property type="entry name" value="PKS_Beta-ketoAc_synthase_dom"/>
</dbReference>
<dbReference type="InterPro" id="IPR013149">
    <property type="entry name" value="ADH-like_C"/>
</dbReference>
<comment type="catalytic activity">
    <reaction evidence="45">
        <text>hexadecanoyl-[ACP] + malonyl-[ACP] + H(+) = 3-oxooctadecanoyl-[ACP] + holo-[ACP] + CO2</text>
        <dbReference type="Rhea" id="RHEA:41916"/>
        <dbReference type="Rhea" id="RHEA-COMP:9623"/>
        <dbReference type="Rhea" id="RHEA-COMP:9652"/>
        <dbReference type="Rhea" id="RHEA-COMP:9653"/>
        <dbReference type="Rhea" id="RHEA-COMP:9685"/>
        <dbReference type="ChEBI" id="CHEBI:15378"/>
        <dbReference type="ChEBI" id="CHEBI:16526"/>
        <dbReference type="ChEBI" id="CHEBI:64479"/>
        <dbReference type="ChEBI" id="CHEBI:78449"/>
        <dbReference type="ChEBI" id="CHEBI:78483"/>
        <dbReference type="ChEBI" id="CHEBI:78487"/>
    </reaction>
    <physiologicalReaction direction="left-to-right" evidence="45">
        <dbReference type="Rhea" id="RHEA:41917"/>
    </physiologicalReaction>
</comment>
<keyword evidence="21" id="KW-0275">Fatty acid biosynthesis</keyword>
<dbReference type="FunFam" id="1.10.1200.10:FF:000013">
    <property type="entry name" value="Fatty acid synthase"/>
    <property type="match status" value="1"/>
</dbReference>
<evidence type="ECO:0000256" key="61">
    <source>
        <dbReference type="ARBA" id="ARBA00049449"/>
    </source>
</evidence>
<comment type="catalytic activity">
    <reaction evidence="63">
        <text>octanoyl-[ACP] + malonyl-[ACP] + H(+) = 3-oxodecanoyl-[ACP] + holo-[ACP] + CO2</text>
        <dbReference type="Rhea" id="RHEA:41852"/>
        <dbReference type="Rhea" id="RHEA-COMP:9623"/>
        <dbReference type="Rhea" id="RHEA-COMP:9636"/>
        <dbReference type="Rhea" id="RHEA-COMP:9637"/>
        <dbReference type="Rhea" id="RHEA-COMP:9685"/>
        <dbReference type="ChEBI" id="CHEBI:15378"/>
        <dbReference type="ChEBI" id="CHEBI:16526"/>
        <dbReference type="ChEBI" id="CHEBI:64479"/>
        <dbReference type="ChEBI" id="CHEBI:78449"/>
        <dbReference type="ChEBI" id="CHEBI:78463"/>
        <dbReference type="ChEBI" id="CHEBI:78464"/>
    </reaction>
    <physiologicalReaction direction="left-to-right" evidence="63">
        <dbReference type="Rhea" id="RHEA:41853"/>
    </physiologicalReaction>
</comment>
<evidence type="ECO:0000256" key="24">
    <source>
        <dbReference type="ARBA" id="ARBA00023351"/>
    </source>
</evidence>
<dbReference type="EC" id="3.1.2.14" evidence="3"/>
<evidence type="ECO:0000256" key="63">
    <source>
        <dbReference type="ARBA" id="ARBA00049533"/>
    </source>
</evidence>
<evidence type="ECO:0000256" key="59">
    <source>
        <dbReference type="ARBA" id="ARBA00049414"/>
    </source>
</evidence>
<dbReference type="PANTHER" id="PTHR43775">
    <property type="entry name" value="FATTY ACID SYNTHASE"/>
    <property type="match status" value="1"/>
</dbReference>
<dbReference type="CDD" id="cd05195">
    <property type="entry name" value="enoyl_red"/>
    <property type="match status" value="1"/>
</dbReference>
<comment type="catalytic activity">
    <reaction evidence="25">
        <text>(3R)-hydroxyhexanoyl-[ACP] = (2E)-hexenoyl-[ACP] + H2O</text>
        <dbReference type="Rhea" id="RHEA:41828"/>
        <dbReference type="Rhea" id="RHEA-COMP:9630"/>
        <dbReference type="Rhea" id="RHEA-COMP:9631"/>
        <dbReference type="ChEBI" id="CHEBI:15377"/>
        <dbReference type="ChEBI" id="CHEBI:78457"/>
        <dbReference type="ChEBI" id="CHEBI:78458"/>
    </reaction>
    <physiologicalReaction direction="left-to-right" evidence="25">
        <dbReference type="Rhea" id="RHEA:41829"/>
    </physiologicalReaction>
</comment>
<evidence type="ECO:0000256" key="28">
    <source>
        <dbReference type="ARBA" id="ARBA00023398"/>
    </source>
</evidence>
<comment type="catalytic activity">
    <reaction evidence="46">
        <text>(2E)-dodecenoyl-[ACP] + NADPH + H(+) = dodecanoyl-[ACP] + NADP(+)</text>
        <dbReference type="Rhea" id="RHEA:41880"/>
        <dbReference type="Rhea" id="RHEA-COMP:9643"/>
        <dbReference type="Rhea" id="RHEA-COMP:9644"/>
        <dbReference type="ChEBI" id="CHEBI:15378"/>
        <dbReference type="ChEBI" id="CHEBI:57783"/>
        <dbReference type="ChEBI" id="CHEBI:58349"/>
        <dbReference type="ChEBI" id="CHEBI:65264"/>
        <dbReference type="ChEBI" id="CHEBI:78472"/>
    </reaction>
    <physiologicalReaction direction="left-to-right" evidence="46">
        <dbReference type="Rhea" id="RHEA:41881"/>
    </physiologicalReaction>
</comment>
<reference evidence="69" key="1">
    <citation type="submission" date="2023-06" db="EMBL/GenBank/DDBJ databases">
        <title>Genomic analysis of the entomopathogenic nematode Steinernema hermaphroditum.</title>
        <authorList>
            <person name="Schwarz E.M."/>
            <person name="Heppert J.K."/>
            <person name="Baniya A."/>
            <person name="Schwartz H.T."/>
            <person name="Tan C.-H."/>
            <person name="Antoshechkin I."/>
            <person name="Sternberg P.W."/>
            <person name="Goodrich-Blair H."/>
            <person name="Dillman A.R."/>
        </authorList>
    </citation>
    <scope>NUCLEOTIDE SEQUENCE</scope>
    <source>
        <strain evidence="69">PS9179</strain>
        <tissue evidence="69">Whole animal</tissue>
    </source>
</reference>
<dbReference type="EC" id="1.1.1.100" evidence="5"/>
<keyword evidence="17" id="KW-0007">Acetylation</keyword>
<comment type="catalytic activity">
    <reaction evidence="62">
        <text>(2E)-decenoyl-[ACP] + NADPH + H(+) = decanoyl-[ACP] + NADP(+)</text>
        <dbReference type="Rhea" id="RHEA:41864"/>
        <dbReference type="Rhea" id="RHEA-COMP:9639"/>
        <dbReference type="Rhea" id="RHEA-COMP:9640"/>
        <dbReference type="ChEBI" id="CHEBI:15378"/>
        <dbReference type="ChEBI" id="CHEBI:57783"/>
        <dbReference type="ChEBI" id="CHEBI:58349"/>
        <dbReference type="ChEBI" id="CHEBI:78467"/>
        <dbReference type="ChEBI" id="CHEBI:78468"/>
    </reaction>
    <physiologicalReaction direction="left-to-right" evidence="62">
        <dbReference type="Rhea" id="RHEA:41865"/>
    </physiologicalReaction>
</comment>
<keyword evidence="8" id="KW-0596">Phosphopantetheine</keyword>
<comment type="catalytic activity">
    <reaction evidence="60">
        <text>3-oxooctanoyl-[ACP] + NADPH + H(+) = (3R)-hydroxyoctanoyl-[ACP] + NADP(+)</text>
        <dbReference type="Rhea" id="RHEA:41840"/>
        <dbReference type="Rhea" id="RHEA-COMP:9633"/>
        <dbReference type="Rhea" id="RHEA-COMP:9634"/>
        <dbReference type="ChEBI" id="CHEBI:15378"/>
        <dbReference type="ChEBI" id="CHEBI:57783"/>
        <dbReference type="ChEBI" id="CHEBI:58349"/>
        <dbReference type="ChEBI" id="CHEBI:78460"/>
        <dbReference type="ChEBI" id="CHEBI:78461"/>
    </reaction>
    <physiologicalReaction direction="left-to-right" evidence="60">
        <dbReference type="Rhea" id="RHEA:41841"/>
    </physiologicalReaction>
</comment>
<comment type="catalytic activity">
    <reaction evidence="28">
        <text>(3R)-hydroxytetradecanoyl-[ACP] = (2E)-tetradecenoyl-[ACP] + H2O</text>
        <dbReference type="Rhea" id="RHEA:41892"/>
        <dbReference type="Rhea" id="RHEA-COMP:9646"/>
        <dbReference type="Rhea" id="RHEA-COMP:9647"/>
        <dbReference type="ChEBI" id="CHEBI:15377"/>
        <dbReference type="ChEBI" id="CHEBI:78474"/>
        <dbReference type="ChEBI" id="CHEBI:78475"/>
    </reaction>
    <physiologicalReaction direction="left-to-right" evidence="28">
        <dbReference type="Rhea" id="RHEA:41893"/>
    </physiologicalReaction>
</comment>
<keyword evidence="9" id="KW-0444">Lipid biosynthesis</keyword>
<keyword evidence="15" id="KW-0521">NADP</keyword>
<comment type="catalytic activity">
    <reaction evidence="39">
        <text>(2E)-butenoyl-[ACP] + NADPH + H(+) = butanoyl-[ACP] + NADP(+)</text>
        <dbReference type="Rhea" id="RHEA:41812"/>
        <dbReference type="Rhea" id="RHEA-COMP:9627"/>
        <dbReference type="Rhea" id="RHEA-COMP:9628"/>
        <dbReference type="ChEBI" id="CHEBI:15378"/>
        <dbReference type="ChEBI" id="CHEBI:57783"/>
        <dbReference type="ChEBI" id="CHEBI:58349"/>
        <dbReference type="ChEBI" id="CHEBI:78453"/>
        <dbReference type="ChEBI" id="CHEBI:78454"/>
    </reaction>
    <physiologicalReaction direction="left-to-right" evidence="39">
        <dbReference type="Rhea" id="RHEA:41813"/>
    </physiologicalReaction>
</comment>
<evidence type="ECO:0000256" key="62">
    <source>
        <dbReference type="ARBA" id="ARBA00049521"/>
    </source>
</evidence>
<dbReference type="Proteomes" id="UP001175271">
    <property type="component" value="Unassembled WGS sequence"/>
</dbReference>
<dbReference type="InterPro" id="IPR016035">
    <property type="entry name" value="Acyl_Trfase/lysoPLipase"/>
</dbReference>
<dbReference type="Pfam" id="PF02801">
    <property type="entry name" value="Ketoacyl-synt_C"/>
    <property type="match status" value="1"/>
</dbReference>
<feature type="region of interest" description="Disordered" evidence="65">
    <location>
        <begin position="1"/>
        <end position="45"/>
    </location>
</feature>
<comment type="pathway">
    <text evidence="1">Lipid metabolism.</text>
</comment>
<dbReference type="SMART" id="SM00829">
    <property type="entry name" value="PKS_ER"/>
    <property type="match status" value="1"/>
</dbReference>
<evidence type="ECO:0000256" key="10">
    <source>
        <dbReference type="ARBA" id="ARBA00022553"/>
    </source>
</evidence>
<dbReference type="GO" id="GO:0016297">
    <property type="term" value="F:fatty acyl-[ACP] hydrolase activity"/>
    <property type="evidence" value="ECO:0007669"/>
    <property type="project" value="UniProtKB-EC"/>
</dbReference>
<evidence type="ECO:0000256" key="36">
    <source>
        <dbReference type="ARBA" id="ARBA00047400"/>
    </source>
</evidence>
<evidence type="ECO:0000259" key="67">
    <source>
        <dbReference type="PROSITE" id="PS52004"/>
    </source>
</evidence>
<keyword evidence="11" id="KW-0808">Transferase</keyword>
<dbReference type="CDD" id="cd00833">
    <property type="entry name" value="PKS"/>
    <property type="match status" value="1"/>
</dbReference>
<evidence type="ECO:0000313" key="69">
    <source>
        <dbReference type="EMBL" id="KAK0397544.1"/>
    </source>
</evidence>
<evidence type="ECO:0000256" key="1">
    <source>
        <dbReference type="ARBA" id="ARBA00005189"/>
    </source>
</evidence>
<evidence type="ECO:0000256" key="65">
    <source>
        <dbReference type="SAM" id="MobiDB-lite"/>
    </source>
</evidence>
<dbReference type="SUPFAM" id="SSF47336">
    <property type="entry name" value="ACP-like"/>
    <property type="match status" value="1"/>
</dbReference>
<comment type="catalytic activity">
    <reaction evidence="57">
        <text>(2E)-tetradecenoyl-[ACP] + NADPH + H(+) = tetradecanoyl-[ACP] + NADP(+)</text>
        <dbReference type="Rhea" id="RHEA:41896"/>
        <dbReference type="Rhea" id="RHEA-COMP:9647"/>
        <dbReference type="Rhea" id="RHEA-COMP:9648"/>
        <dbReference type="ChEBI" id="CHEBI:15378"/>
        <dbReference type="ChEBI" id="CHEBI:57783"/>
        <dbReference type="ChEBI" id="CHEBI:58349"/>
        <dbReference type="ChEBI" id="CHEBI:78475"/>
        <dbReference type="ChEBI" id="CHEBI:78477"/>
    </reaction>
    <physiologicalReaction direction="left-to-right" evidence="57">
        <dbReference type="Rhea" id="RHEA:41897"/>
    </physiologicalReaction>
</comment>
<comment type="catalytic activity">
    <reaction evidence="35">
        <text>hexanoyl-[ACP] + malonyl-[ACP] + H(+) = 3-oxooctanoyl-[ACP] + holo-[ACP] + CO2</text>
        <dbReference type="Rhea" id="RHEA:41836"/>
        <dbReference type="Rhea" id="RHEA-COMP:9623"/>
        <dbReference type="Rhea" id="RHEA-COMP:9632"/>
        <dbReference type="Rhea" id="RHEA-COMP:9633"/>
        <dbReference type="Rhea" id="RHEA-COMP:9685"/>
        <dbReference type="ChEBI" id="CHEBI:15378"/>
        <dbReference type="ChEBI" id="CHEBI:16526"/>
        <dbReference type="ChEBI" id="CHEBI:64479"/>
        <dbReference type="ChEBI" id="CHEBI:78449"/>
        <dbReference type="ChEBI" id="CHEBI:78459"/>
        <dbReference type="ChEBI" id="CHEBI:78460"/>
    </reaction>
    <physiologicalReaction direction="left-to-right" evidence="35">
        <dbReference type="Rhea" id="RHEA:41837"/>
    </physiologicalReaction>
</comment>
<comment type="catalytic activity">
    <reaction evidence="55">
        <text>(2E)-octadecenoyl-[ACP] + NADPH + H(+) = octadecanoyl-[ACP] + NADP(+)</text>
        <dbReference type="Rhea" id="RHEA:41928"/>
        <dbReference type="Rhea" id="RHEA-COMP:9655"/>
        <dbReference type="Rhea" id="RHEA-COMP:9656"/>
        <dbReference type="ChEBI" id="CHEBI:15378"/>
        <dbReference type="ChEBI" id="CHEBI:57783"/>
        <dbReference type="ChEBI" id="CHEBI:58349"/>
        <dbReference type="ChEBI" id="CHEBI:78489"/>
        <dbReference type="ChEBI" id="CHEBI:78495"/>
    </reaction>
    <physiologicalReaction direction="left-to-right" evidence="55">
        <dbReference type="Rhea" id="RHEA:41929"/>
    </physiologicalReaction>
</comment>
<dbReference type="PANTHER" id="PTHR43775:SF7">
    <property type="entry name" value="FATTY ACID SYNTHASE"/>
    <property type="match status" value="1"/>
</dbReference>
<keyword evidence="14" id="KW-0276">Fatty acid metabolism</keyword>
<comment type="catalytic activity">
    <reaction evidence="27">
        <text>a (3R)-hydroxyacyl-[ACP] = a (2E)-enoyl-[ACP] + H2O</text>
        <dbReference type="Rhea" id="RHEA:13097"/>
        <dbReference type="Rhea" id="RHEA-COMP:9925"/>
        <dbReference type="Rhea" id="RHEA-COMP:9945"/>
        <dbReference type="ChEBI" id="CHEBI:15377"/>
        <dbReference type="ChEBI" id="CHEBI:78784"/>
        <dbReference type="ChEBI" id="CHEBI:78827"/>
        <dbReference type="EC" id="4.2.1.59"/>
    </reaction>
    <physiologicalReaction direction="left-to-right" evidence="27">
        <dbReference type="Rhea" id="RHEA:13098"/>
    </physiologicalReaction>
</comment>
<dbReference type="SMART" id="SM00825">
    <property type="entry name" value="PKS_KS"/>
    <property type="match status" value="1"/>
</dbReference>
<evidence type="ECO:0000256" key="19">
    <source>
        <dbReference type="ARBA" id="ARBA00023027"/>
    </source>
</evidence>
<comment type="function">
    <text evidence="32">Fatty acid synthetase is a multifunctional enzyme that catalyzes the de novo biosynthesis of long-chain saturated fatty acids starting from acetyl-CoA and malonyl-CoA in the presence of NADPH. This multifunctional protein contains 7 catalytic activities and a site for the binding of the prosthetic group 4'-phosphopantetheine of the acyl carrier protein ([ACP]) domain.</text>
</comment>
<dbReference type="FunFam" id="3.90.180.10:FF:000015">
    <property type="entry name" value="Fatty acid synthase"/>
    <property type="match status" value="1"/>
</dbReference>
<evidence type="ECO:0000256" key="42">
    <source>
        <dbReference type="ARBA" id="ARBA00047897"/>
    </source>
</evidence>
<evidence type="ECO:0000256" key="50">
    <source>
        <dbReference type="ARBA" id="ARBA00048571"/>
    </source>
</evidence>
<evidence type="ECO:0000256" key="11">
    <source>
        <dbReference type="ARBA" id="ARBA00022679"/>
    </source>
</evidence>
<evidence type="ECO:0000256" key="33">
    <source>
        <dbReference type="ARBA" id="ARBA00044883"/>
    </source>
</evidence>
<dbReference type="InterPro" id="IPR020843">
    <property type="entry name" value="ER"/>
</dbReference>
<comment type="catalytic activity">
    <reaction evidence="51">
        <text>a 2,3-saturated acyl-[ACP] + NADP(+) = a (2E)-enoyl-[ACP] + NADPH + H(+)</text>
        <dbReference type="Rhea" id="RHEA:22564"/>
        <dbReference type="Rhea" id="RHEA-COMP:9925"/>
        <dbReference type="Rhea" id="RHEA-COMP:9926"/>
        <dbReference type="ChEBI" id="CHEBI:15378"/>
        <dbReference type="ChEBI" id="CHEBI:57783"/>
        <dbReference type="ChEBI" id="CHEBI:58349"/>
        <dbReference type="ChEBI" id="CHEBI:78784"/>
        <dbReference type="ChEBI" id="CHEBI:78785"/>
        <dbReference type="EC" id="1.3.1.39"/>
    </reaction>
    <physiologicalReaction direction="right-to-left" evidence="51">
        <dbReference type="Rhea" id="RHEA:22566"/>
    </physiologicalReaction>
</comment>
<dbReference type="InterPro" id="IPR016036">
    <property type="entry name" value="Malonyl_transacylase_ACP-bd"/>
</dbReference>
<evidence type="ECO:0000256" key="51">
    <source>
        <dbReference type="ARBA" id="ARBA00048650"/>
    </source>
</evidence>
<comment type="catalytic activity">
    <reaction evidence="43">
        <text>3-oxobutanoyl-[ACP] + NADPH + H(+) = (3R)-hydroxybutanoyl-[ACP] + NADP(+)</text>
        <dbReference type="Rhea" id="RHEA:41804"/>
        <dbReference type="Rhea" id="RHEA-COMP:9625"/>
        <dbReference type="Rhea" id="RHEA-COMP:9626"/>
        <dbReference type="ChEBI" id="CHEBI:15378"/>
        <dbReference type="ChEBI" id="CHEBI:57783"/>
        <dbReference type="ChEBI" id="CHEBI:58349"/>
        <dbReference type="ChEBI" id="CHEBI:78450"/>
        <dbReference type="ChEBI" id="CHEBI:78451"/>
    </reaction>
    <physiologicalReaction direction="left-to-right" evidence="43">
        <dbReference type="Rhea" id="RHEA:41805"/>
    </physiologicalReaction>
</comment>
<evidence type="ECO:0000256" key="14">
    <source>
        <dbReference type="ARBA" id="ARBA00022832"/>
    </source>
</evidence>
<feature type="region of interest" description="N-terminal hotdog fold" evidence="64">
    <location>
        <begin position="900"/>
        <end position="1023"/>
    </location>
</feature>
<comment type="catalytic activity">
    <reaction evidence="36">
        <text>a (3R)-hydroxyacyl-[ACP] + NADP(+) = a 3-oxoacyl-[ACP] + NADPH + H(+)</text>
        <dbReference type="Rhea" id="RHEA:17397"/>
        <dbReference type="Rhea" id="RHEA-COMP:9916"/>
        <dbReference type="Rhea" id="RHEA-COMP:9945"/>
        <dbReference type="ChEBI" id="CHEBI:15378"/>
        <dbReference type="ChEBI" id="CHEBI:57783"/>
        <dbReference type="ChEBI" id="CHEBI:58349"/>
        <dbReference type="ChEBI" id="CHEBI:78776"/>
        <dbReference type="ChEBI" id="CHEBI:78827"/>
        <dbReference type="EC" id="1.1.1.100"/>
    </reaction>
    <physiologicalReaction direction="right-to-left" evidence="36">
        <dbReference type="Rhea" id="RHEA:17399"/>
    </physiologicalReaction>
</comment>
<evidence type="ECO:0000256" key="6">
    <source>
        <dbReference type="ARBA" id="ARBA00013191"/>
    </source>
</evidence>
<comment type="catalytic activity">
    <reaction evidence="33">
        <text>acetyl-CoA + n malonyl-CoA + 2n NADPH + 2n H(+) = a long-chain fatty acid + (n+1) CoA + n CO2 + 2n NADP(+).</text>
        <dbReference type="EC" id="2.3.1.85"/>
    </reaction>
</comment>
<evidence type="ECO:0000256" key="16">
    <source>
        <dbReference type="ARBA" id="ARBA00022898"/>
    </source>
</evidence>
<keyword evidence="13" id="KW-0378">Hydrolase</keyword>
<dbReference type="Pfam" id="PF00698">
    <property type="entry name" value="Acyl_transf_1"/>
    <property type="match status" value="1"/>
</dbReference>
<comment type="catalytic activity">
    <reaction evidence="31">
        <text>(3R)-hydroxybutanoyl-[ACP] = (2E)-butenoyl-[ACP] + H2O</text>
        <dbReference type="Rhea" id="RHEA:41808"/>
        <dbReference type="Rhea" id="RHEA-COMP:9626"/>
        <dbReference type="Rhea" id="RHEA-COMP:9627"/>
        <dbReference type="ChEBI" id="CHEBI:15377"/>
        <dbReference type="ChEBI" id="CHEBI:78451"/>
        <dbReference type="ChEBI" id="CHEBI:78453"/>
    </reaction>
    <physiologicalReaction direction="left-to-right" evidence="31">
        <dbReference type="Rhea" id="RHEA:41809"/>
    </physiologicalReaction>
</comment>
<evidence type="ECO:0000256" key="18">
    <source>
        <dbReference type="ARBA" id="ARBA00023002"/>
    </source>
</evidence>
<dbReference type="InterPro" id="IPR036736">
    <property type="entry name" value="ACP-like_sf"/>
</dbReference>
<dbReference type="Gene3D" id="3.10.129.110">
    <property type="entry name" value="Polyketide synthase dehydratase"/>
    <property type="match status" value="1"/>
</dbReference>
<evidence type="ECO:0000256" key="55">
    <source>
        <dbReference type="ARBA" id="ARBA00049019"/>
    </source>
</evidence>
<comment type="catalytic activity">
    <reaction evidence="56">
        <text>decanoyl-[ACP] + malonyl-[ACP] + H(+) = 3-oxododecanoyl-[ACP] + holo-[ACP] + CO2</text>
        <dbReference type="Rhea" id="RHEA:41868"/>
        <dbReference type="Rhea" id="RHEA-COMP:9623"/>
        <dbReference type="Rhea" id="RHEA-COMP:9640"/>
        <dbReference type="Rhea" id="RHEA-COMP:9641"/>
        <dbReference type="Rhea" id="RHEA-COMP:9685"/>
        <dbReference type="ChEBI" id="CHEBI:15378"/>
        <dbReference type="ChEBI" id="CHEBI:16526"/>
        <dbReference type="ChEBI" id="CHEBI:64479"/>
        <dbReference type="ChEBI" id="CHEBI:78449"/>
        <dbReference type="ChEBI" id="CHEBI:78468"/>
        <dbReference type="ChEBI" id="CHEBI:78469"/>
    </reaction>
    <physiologicalReaction direction="left-to-right" evidence="56">
        <dbReference type="Rhea" id="RHEA:41869"/>
    </physiologicalReaction>
</comment>
<keyword evidence="20" id="KW-0443">Lipid metabolism</keyword>
<comment type="catalytic activity">
    <reaction evidence="26">
        <text>(3R)-hydroxydecanoyl-[ACP] = (2E)-decenoyl-[ACP] + H2O</text>
        <dbReference type="Rhea" id="RHEA:41860"/>
        <dbReference type="Rhea" id="RHEA-COMP:9638"/>
        <dbReference type="Rhea" id="RHEA-COMP:9639"/>
        <dbReference type="ChEBI" id="CHEBI:15377"/>
        <dbReference type="ChEBI" id="CHEBI:78466"/>
        <dbReference type="ChEBI" id="CHEBI:78467"/>
    </reaction>
    <physiologicalReaction direction="left-to-right" evidence="26">
        <dbReference type="Rhea" id="RHEA:41861"/>
    </physiologicalReaction>
</comment>
<dbReference type="InterPro" id="IPR018201">
    <property type="entry name" value="Ketoacyl_synth_AS"/>
</dbReference>
<evidence type="ECO:0000256" key="49">
    <source>
        <dbReference type="ARBA" id="ARBA00048506"/>
    </source>
</evidence>
<evidence type="ECO:0000256" key="35">
    <source>
        <dbReference type="ARBA" id="ARBA00047394"/>
    </source>
</evidence>
<feature type="domain" description="PKS/mFAS DH" evidence="68">
    <location>
        <begin position="900"/>
        <end position="1194"/>
    </location>
</feature>
<comment type="catalytic activity">
    <reaction evidence="59">
        <text>3-oxohexadecanoyl-[ACP] + NADPH + H(+) = (3R)-hydroxyhexadecanoyl-[ACP] + NADP(+)</text>
        <dbReference type="Rhea" id="RHEA:41904"/>
        <dbReference type="Rhea" id="RHEA-COMP:9649"/>
        <dbReference type="Rhea" id="RHEA-COMP:9650"/>
        <dbReference type="ChEBI" id="CHEBI:15378"/>
        <dbReference type="ChEBI" id="CHEBI:57783"/>
        <dbReference type="ChEBI" id="CHEBI:58349"/>
        <dbReference type="ChEBI" id="CHEBI:78478"/>
        <dbReference type="ChEBI" id="CHEBI:78480"/>
    </reaction>
    <physiologicalReaction direction="left-to-right" evidence="59">
        <dbReference type="Rhea" id="RHEA:41905"/>
    </physiologicalReaction>
</comment>
<comment type="catalytic activity">
    <reaction evidence="24">
        <text>(3R)-hydroxydodecanoyl-[ACP] = (2E)-dodecenoyl-[ACP] + H2O</text>
        <dbReference type="Rhea" id="RHEA:41876"/>
        <dbReference type="Rhea" id="RHEA-COMP:9642"/>
        <dbReference type="Rhea" id="RHEA-COMP:9643"/>
        <dbReference type="ChEBI" id="CHEBI:15377"/>
        <dbReference type="ChEBI" id="CHEBI:78470"/>
        <dbReference type="ChEBI" id="CHEBI:78472"/>
    </reaction>
    <physiologicalReaction direction="left-to-right" evidence="24">
        <dbReference type="Rhea" id="RHEA:41877"/>
    </physiologicalReaction>
</comment>
<evidence type="ECO:0000256" key="44">
    <source>
        <dbReference type="ARBA" id="ARBA00047961"/>
    </source>
</evidence>
<dbReference type="Gene3D" id="3.40.50.720">
    <property type="entry name" value="NAD(P)-binding Rossmann-like Domain"/>
    <property type="match status" value="1"/>
</dbReference>
<evidence type="ECO:0000256" key="21">
    <source>
        <dbReference type="ARBA" id="ARBA00023160"/>
    </source>
</evidence>
<dbReference type="Pfam" id="PF08659">
    <property type="entry name" value="KR"/>
    <property type="match status" value="1"/>
</dbReference>
<evidence type="ECO:0000256" key="54">
    <source>
        <dbReference type="ARBA" id="ARBA00048935"/>
    </source>
</evidence>
<evidence type="ECO:0000256" key="31">
    <source>
        <dbReference type="ARBA" id="ARBA00023402"/>
    </source>
</evidence>
<evidence type="ECO:0000256" key="25">
    <source>
        <dbReference type="ARBA" id="ARBA00023373"/>
    </source>
</evidence>
<dbReference type="InterPro" id="IPR001227">
    <property type="entry name" value="Ac_transferase_dom_sf"/>
</dbReference>
<evidence type="ECO:0000256" key="46">
    <source>
        <dbReference type="ARBA" id="ARBA00048281"/>
    </source>
</evidence>
<evidence type="ECO:0000256" key="29">
    <source>
        <dbReference type="ARBA" id="ARBA00023399"/>
    </source>
</evidence>
<dbReference type="InterPro" id="IPR014030">
    <property type="entry name" value="Ketoacyl_synth_N"/>
</dbReference>
<dbReference type="EC" id="2.3.1.41" evidence="6"/>
<dbReference type="Gene3D" id="3.40.50.1820">
    <property type="entry name" value="alpha/beta hydrolase"/>
    <property type="match status" value="1"/>
</dbReference>
<evidence type="ECO:0000256" key="4">
    <source>
        <dbReference type="ARBA" id="ARBA00012873"/>
    </source>
</evidence>
<dbReference type="FunFam" id="3.40.50.720:FF:000209">
    <property type="entry name" value="Polyketide synthase Pks12"/>
    <property type="match status" value="1"/>
</dbReference>
<keyword evidence="12" id="KW-0702">S-nitrosylation</keyword>
<dbReference type="SUPFAM" id="SSF55048">
    <property type="entry name" value="Probable ACP-binding domain of malonyl-CoA ACP transacylase"/>
    <property type="match status" value="1"/>
</dbReference>
<comment type="catalytic activity">
    <reaction evidence="42">
        <text>(2E)-hexenoyl-[ACP] + NADPH + H(+) = hexanoyl-[ACP] + NADP(+)</text>
        <dbReference type="Rhea" id="RHEA:41832"/>
        <dbReference type="Rhea" id="RHEA-COMP:9631"/>
        <dbReference type="Rhea" id="RHEA-COMP:9632"/>
        <dbReference type="ChEBI" id="CHEBI:15378"/>
        <dbReference type="ChEBI" id="CHEBI:57783"/>
        <dbReference type="ChEBI" id="CHEBI:58349"/>
        <dbReference type="ChEBI" id="CHEBI:78458"/>
        <dbReference type="ChEBI" id="CHEBI:78459"/>
    </reaction>
    <physiologicalReaction direction="left-to-right" evidence="42">
        <dbReference type="Rhea" id="RHEA:41833"/>
    </physiologicalReaction>
</comment>
<keyword evidence="19" id="KW-0520">NAD</keyword>
<evidence type="ECO:0000256" key="45">
    <source>
        <dbReference type="ARBA" id="ARBA00048051"/>
    </source>
</evidence>
<comment type="catalytic activity">
    <reaction evidence="47">
        <text>tetradecanoyl-[ACP] + H2O = tetradecanoate + holo-[ACP] + H(+)</text>
        <dbReference type="Rhea" id="RHEA:30123"/>
        <dbReference type="Rhea" id="RHEA-COMP:9648"/>
        <dbReference type="Rhea" id="RHEA-COMP:9685"/>
        <dbReference type="ChEBI" id="CHEBI:15377"/>
        <dbReference type="ChEBI" id="CHEBI:15378"/>
        <dbReference type="ChEBI" id="CHEBI:30807"/>
        <dbReference type="ChEBI" id="CHEBI:64479"/>
        <dbReference type="ChEBI" id="CHEBI:78477"/>
        <dbReference type="EC" id="3.1.2.14"/>
    </reaction>
    <physiologicalReaction direction="left-to-right" evidence="47">
        <dbReference type="Rhea" id="RHEA:30124"/>
    </physiologicalReaction>
</comment>
<dbReference type="SMART" id="SM00822">
    <property type="entry name" value="PKS_KR"/>
    <property type="match status" value="1"/>
</dbReference>
<dbReference type="Pfam" id="PF00975">
    <property type="entry name" value="Thioesterase"/>
    <property type="match status" value="1"/>
</dbReference>
<keyword evidence="18" id="KW-0560">Oxidoreductase</keyword>
<keyword evidence="70" id="KW-1185">Reference proteome</keyword>
<evidence type="ECO:0000256" key="32">
    <source>
        <dbReference type="ARBA" id="ARBA00023442"/>
    </source>
</evidence>
<dbReference type="InterPro" id="IPR036291">
    <property type="entry name" value="NAD(P)-bd_dom_sf"/>
</dbReference>
<dbReference type="GO" id="GO:0141148">
    <property type="term" value="F:enoyl-[acyl-carrier-protein] reductase (NADPH) activity"/>
    <property type="evidence" value="ECO:0007669"/>
    <property type="project" value="UniProtKB-EC"/>
</dbReference>
<keyword evidence="16" id="KW-0663">Pyridoxal phosphate</keyword>
<dbReference type="InterPro" id="IPR049391">
    <property type="entry name" value="FAS_pseudo-KR"/>
</dbReference>
<dbReference type="SUPFAM" id="SSF53901">
    <property type="entry name" value="Thiolase-like"/>
    <property type="match status" value="1"/>
</dbReference>
<comment type="catalytic activity">
    <reaction evidence="58">
        <text>3-oxododecanoyl-[ACP] + NADPH + H(+) = (3R)-hydroxydodecanoyl-[ACP] + NADP(+)</text>
        <dbReference type="Rhea" id="RHEA:41872"/>
        <dbReference type="Rhea" id="RHEA-COMP:9641"/>
        <dbReference type="Rhea" id="RHEA-COMP:9642"/>
        <dbReference type="ChEBI" id="CHEBI:15378"/>
        <dbReference type="ChEBI" id="CHEBI:57783"/>
        <dbReference type="ChEBI" id="CHEBI:58349"/>
        <dbReference type="ChEBI" id="CHEBI:78469"/>
        <dbReference type="ChEBI" id="CHEBI:78470"/>
    </reaction>
    <physiologicalReaction direction="left-to-right" evidence="58">
        <dbReference type="Rhea" id="RHEA:41873"/>
    </physiologicalReaction>
</comment>
<evidence type="ECO:0000259" key="66">
    <source>
        <dbReference type="PROSITE" id="PS50075"/>
    </source>
</evidence>
<dbReference type="InterPro" id="IPR049900">
    <property type="entry name" value="PKS_mFAS_DH"/>
</dbReference>